<evidence type="ECO:0000256" key="1">
    <source>
        <dbReference type="SAM" id="MobiDB-lite"/>
    </source>
</evidence>
<dbReference type="AlphaFoldDB" id="A0A084QK86"/>
<evidence type="ECO:0000313" key="3">
    <source>
        <dbReference type="Proteomes" id="UP000028524"/>
    </source>
</evidence>
<sequence length="97" mass="10363">MVASNPALLAARGLVEASGLDLTYLDRRGGFPSVDHEQHARSYADPHGETCISSAYKCPRPAPDAEEPQYSSSGPAEGSCQEALKYHRNHNPPVGSN</sequence>
<dbReference type="Proteomes" id="UP000028524">
    <property type="component" value="Unassembled WGS sequence"/>
</dbReference>
<feature type="region of interest" description="Disordered" evidence="1">
    <location>
        <begin position="25"/>
        <end position="97"/>
    </location>
</feature>
<name>A0A084QK86_STAC4</name>
<evidence type="ECO:0000313" key="2">
    <source>
        <dbReference type="EMBL" id="KFA64371.1"/>
    </source>
</evidence>
<dbReference type="OrthoDB" id="10561700at2759"/>
<organism evidence="2 3">
    <name type="scientific">Stachybotrys chlorohalonatus (strain IBT 40285)</name>
    <dbReference type="NCBI Taxonomy" id="1283841"/>
    <lineage>
        <taxon>Eukaryota</taxon>
        <taxon>Fungi</taxon>
        <taxon>Dikarya</taxon>
        <taxon>Ascomycota</taxon>
        <taxon>Pezizomycotina</taxon>
        <taxon>Sordariomycetes</taxon>
        <taxon>Hypocreomycetidae</taxon>
        <taxon>Hypocreales</taxon>
        <taxon>Stachybotryaceae</taxon>
        <taxon>Stachybotrys</taxon>
    </lineage>
</organism>
<dbReference type="EMBL" id="KL660688">
    <property type="protein sequence ID" value="KFA64371.1"/>
    <property type="molecule type" value="Genomic_DNA"/>
</dbReference>
<dbReference type="InParanoid" id="A0A084QK86"/>
<dbReference type="HOGENOM" id="CLU_2348071_0_0_1"/>
<accession>A0A084QK86</accession>
<proteinExistence type="predicted"/>
<keyword evidence="3" id="KW-1185">Reference proteome</keyword>
<feature type="compositionally biased region" description="Basic and acidic residues" evidence="1">
    <location>
        <begin position="25"/>
        <end position="48"/>
    </location>
</feature>
<reference evidence="2 3" key="1">
    <citation type="journal article" date="2014" name="BMC Genomics">
        <title>Comparative genome sequencing reveals chemotype-specific gene clusters in the toxigenic black mold Stachybotrys.</title>
        <authorList>
            <person name="Semeiks J."/>
            <person name="Borek D."/>
            <person name="Otwinowski Z."/>
            <person name="Grishin N.V."/>
        </authorList>
    </citation>
    <scope>NUCLEOTIDE SEQUENCE [LARGE SCALE GENOMIC DNA]</scope>
    <source>
        <strain evidence="2 3">IBT 40285</strain>
    </source>
</reference>
<gene>
    <name evidence="2" type="ORF">S40285_10052</name>
</gene>
<protein>
    <submittedName>
        <fullName evidence="2">Uncharacterized protein</fullName>
    </submittedName>
</protein>